<evidence type="ECO:0008006" key="3">
    <source>
        <dbReference type="Google" id="ProtNLM"/>
    </source>
</evidence>
<keyword evidence="2" id="KW-1185">Reference proteome</keyword>
<accession>A0A1J4N3B1</accession>
<evidence type="ECO:0000313" key="2">
    <source>
        <dbReference type="Proteomes" id="UP000033772"/>
    </source>
</evidence>
<dbReference type="AlphaFoldDB" id="A0A1J4N3B1"/>
<dbReference type="STRING" id="1844.UG56_014655"/>
<organism evidence="1 2">
    <name type="scientific">Nocardioides luteus</name>
    <dbReference type="NCBI Taxonomy" id="1844"/>
    <lineage>
        <taxon>Bacteria</taxon>
        <taxon>Bacillati</taxon>
        <taxon>Actinomycetota</taxon>
        <taxon>Actinomycetes</taxon>
        <taxon>Propionibacteriales</taxon>
        <taxon>Nocardioidaceae</taxon>
        <taxon>Nocardioides</taxon>
    </lineage>
</organism>
<dbReference type="OrthoDB" id="3779007at2"/>
<gene>
    <name evidence="1" type="ORF">UG56_014655</name>
</gene>
<dbReference type="Proteomes" id="UP000033772">
    <property type="component" value="Unassembled WGS sequence"/>
</dbReference>
<reference evidence="1" key="1">
    <citation type="submission" date="2016-10" db="EMBL/GenBank/DDBJ databases">
        <title>Draft Genome Sequence of Nocardioides luteus Strain BAFB, an Alkane-Degrading Bacterium Isolated from JP-7 Polluted Soil.</title>
        <authorList>
            <person name="Brown L."/>
            <person name="Ruiz O.N."/>
            <person name="Gunasekera T."/>
        </authorList>
    </citation>
    <scope>NUCLEOTIDE SEQUENCE [LARGE SCALE GENOMIC DNA]</scope>
    <source>
        <strain evidence="1">BAFB</strain>
    </source>
</reference>
<dbReference type="EMBL" id="JZDQ02000019">
    <property type="protein sequence ID" value="OIJ26035.1"/>
    <property type="molecule type" value="Genomic_DNA"/>
</dbReference>
<protein>
    <recommendedName>
        <fullName evidence="3">Asp23/Gls24 family envelope stress response protein</fullName>
    </recommendedName>
</protein>
<dbReference type="RefSeq" id="WP_045549124.1">
    <property type="nucleotide sequence ID" value="NZ_JZDQ02000019.1"/>
</dbReference>
<name>A0A1J4N3B1_9ACTN</name>
<proteinExistence type="predicted"/>
<evidence type="ECO:0000313" key="1">
    <source>
        <dbReference type="EMBL" id="OIJ26035.1"/>
    </source>
</evidence>
<sequence length="157" mass="17212">MAVDPSPLGRAIRAARAEQPPGWVDLAESIMARVRRVVVPSEPILTFTEQGTSARDEEGSETYVSARVVSAALRRLLQQHPTHAPDNIELHVDEGRLTGIDIRLVARYGVELHPLADTLRPQILDIVRDLLGPAPGLDLSAIEIEYVDVSRGDPNRT</sequence>
<comment type="caution">
    <text evidence="1">The sequence shown here is derived from an EMBL/GenBank/DDBJ whole genome shotgun (WGS) entry which is preliminary data.</text>
</comment>